<evidence type="ECO:0000256" key="5">
    <source>
        <dbReference type="ARBA" id="ARBA00022989"/>
    </source>
</evidence>
<keyword evidence="4 7" id="KW-0812">Transmembrane</keyword>
<dbReference type="EC" id="3.4.23.43" evidence="10"/>
<comment type="similarity">
    <text evidence="2">Belongs to the peptidase A24 family.</text>
</comment>
<reference evidence="10" key="1">
    <citation type="submission" date="2021-01" db="EMBL/GenBank/DDBJ databases">
        <title>Genomic Encyclopedia of Type Strains, Phase IV (KMG-IV): sequencing the most valuable type-strain genomes for metagenomic binning, comparative biology and taxonomic classification.</title>
        <authorList>
            <person name="Goeker M."/>
        </authorList>
    </citation>
    <scope>NUCLEOTIDE SEQUENCE</scope>
    <source>
        <strain evidence="10">DSM 21943</strain>
    </source>
</reference>
<dbReference type="EC" id="2.1.1.-" evidence="10"/>
<feature type="transmembrane region" description="Helical" evidence="7">
    <location>
        <begin position="149"/>
        <end position="170"/>
    </location>
</feature>
<dbReference type="Pfam" id="PF06750">
    <property type="entry name" value="A24_N_bact"/>
    <property type="match status" value="1"/>
</dbReference>
<gene>
    <name evidence="10" type="ORF">JOC54_001828</name>
</gene>
<evidence type="ECO:0000313" key="11">
    <source>
        <dbReference type="Proteomes" id="UP001179280"/>
    </source>
</evidence>
<dbReference type="EMBL" id="JAFBCV010000004">
    <property type="protein sequence ID" value="MBM7838572.1"/>
    <property type="molecule type" value="Genomic_DNA"/>
</dbReference>
<keyword evidence="6 7" id="KW-0472">Membrane</keyword>
<dbReference type="GO" id="GO:0008168">
    <property type="term" value="F:methyltransferase activity"/>
    <property type="evidence" value="ECO:0007669"/>
    <property type="project" value="UniProtKB-KW"/>
</dbReference>
<keyword evidence="10" id="KW-0808">Transferase</keyword>
<feature type="transmembrane region" description="Helical" evidence="7">
    <location>
        <begin position="6"/>
        <end position="25"/>
    </location>
</feature>
<evidence type="ECO:0000259" key="9">
    <source>
        <dbReference type="Pfam" id="PF06750"/>
    </source>
</evidence>
<keyword evidence="11" id="KW-1185">Reference proteome</keyword>
<dbReference type="PANTHER" id="PTHR30487">
    <property type="entry name" value="TYPE 4 PREPILIN-LIKE PROTEINS LEADER PEPTIDE-PROCESSING ENZYME"/>
    <property type="match status" value="1"/>
</dbReference>
<evidence type="ECO:0000256" key="6">
    <source>
        <dbReference type="ARBA" id="ARBA00023136"/>
    </source>
</evidence>
<proteinExistence type="inferred from homology"/>
<comment type="caution">
    <text evidence="10">The sequence shown here is derived from an EMBL/GenBank/DDBJ whole genome shotgun (WGS) entry which is preliminary data.</text>
</comment>
<sequence>MNASLIVGVYMAFTGATVGSFLLVLGTRESYLDSLFGRSACTNCGETLRVIDLIPILSYLLLCGRCQYCKCRLPIYYFIVEVLCGALFLLSWTIIGFQLELLVALLLISLLVLISITDLHRMLIPSSMLLGLAIPLLILRLIYLPSYEITSYFLVISLSVLIVLILSSWLNKLGGGDVKLFLLLMILFGIELLLFILLFSSLFTLVFAFIFIKKRRLAVESKIPFAPFISLATLLVYFYSIQF</sequence>
<feature type="transmembrane region" description="Helical" evidence="7">
    <location>
        <begin position="75"/>
        <end position="95"/>
    </location>
</feature>
<dbReference type="Proteomes" id="UP001179280">
    <property type="component" value="Unassembled WGS sequence"/>
</dbReference>
<keyword evidence="10" id="KW-0378">Hydrolase</keyword>
<keyword evidence="10" id="KW-0489">Methyltransferase</keyword>
<dbReference type="Pfam" id="PF01478">
    <property type="entry name" value="Peptidase_A24"/>
    <property type="match status" value="1"/>
</dbReference>
<dbReference type="PANTHER" id="PTHR30487:SF0">
    <property type="entry name" value="PREPILIN LEADER PEPTIDASE_N-METHYLTRANSFERASE-RELATED"/>
    <property type="match status" value="1"/>
</dbReference>
<dbReference type="RefSeq" id="WP_204465776.1">
    <property type="nucleotide sequence ID" value="NZ_JAFBCV010000004.1"/>
</dbReference>
<keyword evidence="5 7" id="KW-1133">Transmembrane helix</keyword>
<feature type="transmembrane region" description="Helical" evidence="7">
    <location>
        <begin position="101"/>
        <end position="119"/>
    </location>
</feature>
<name>A0ABS2SWF4_9BACI</name>
<comment type="subcellular location">
    <subcellularLocation>
        <location evidence="1">Cell membrane</location>
        <topology evidence="1">Multi-pass membrane protein</topology>
    </subcellularLocation>
</comment>
<keyword evidence="3" id="KW-1003">Cell membrane</keyword>
<accession>A0ABS2SWF4</accession>
<evidence type="ECO:0000256" key="1">
    <source>
        <dbReference type="ARBA" id="ARBA00004651"/>
    </source>
</evidence>
<feature type="domain" description="Prepilin peptidase A24 N-terminal" evidence="9">
    <location>
        <begin position="14"/>
        <end position="92"/>
    </location>
</feature>
<dbReference type="InterPro" id="IPR000045">
    <property type="entry name" value="Prepilin_IV_endopep_pep"/>
</dbReference>
<dbReference type="Gene3D" id="1.20.120.1220">
    <property type="match status" value="1"/>
</dbReference>
<evidence type="ECO:0000256" key="3">
    <source>
        <dbReference type="ARBA" id="ARBA00022475"/>
    </source>
</evidence>
<evidence type="ECO:0000313" key="10">
    <source>
        <dbReference type="EMBL" id="MBM7838572.1"/>
    </source>
</evidence>
<organism evidence="10 11">
    <name type="scientific">Shouchella xiaoxiensis</name>
    <dbReference type="NCBI Taxonomy" id="766895"/>
    <lineage>
        <taxon>Bacteria</taxon>
        <taxon>Bacillati</taxon>
        <taxon>Bacillota</taxon>
        <taxon>Bacilli</taxon>
        <taxon>Bacillales</taxon>
        <taxon>Bacillaceae</taxon>
        <taxon>Shouchella</taxon>
    </lineage>
</organism>
<protein>
    <submittedName>
        <fullName evidence="10">Leader peptidase (Prepilin peptidase)/N-methyltransferase</fullName>
        <ecNumber evidence="10">2.1.1.-</ecNumber>
        <ecNumber evidence="10">3.4.23.43</ecNumber>
    </submittedName>
</protein>
<dbReference type="GO" id="GO:0032259">
    <property type="term" value="P:methylation"/>
    <property type="evidence" value="ECO:0007669"/>
    <property type="project" value="UniProtKB-KW"/>
</dbReference>
<feature type="domain" description="Prepilin type IV endopeptidase peptidase" evidence="8">
    <location>
        <begin position="105"/>
        <end position="208"/>
    </location>
</feature>
<dbReference type="InterPro" id="IPR050882">
    <property type="entry name" value="Prepilin_peptidase/N-MTase"/>
</dbReference>
<dbReference type="GO" id="GO:0004190">
    <property type="term" value="F:aspartic-type endopeptidase activity"/>
    <property type="evidence" value="ECO:0007669"/>
    <property type="project" value="UniProtKB-EC"/>
</dbReference>
<evidence type="ECO:0000256" key="7">
    <source>
        <dbReference type="SAM" id="Phobius"/>
    </source>
</evidence>
<evidence type="ECO:0000259" key="8">
    <source>
        <dbReference type="Pfam" id="PF01478"/>
    </source>
</evidence>
<dbReference type="InterPro" id="IPR010627">
    <property type="entry name" value="Prepilin_pept_A24_N"/>
</dbReference>
<feature type="transmembrane region" description="Helical" evidence="7">
    <location>
        <begin position="223"/>
        <end position="241"/>
    </location>
</feature>
<feature type="transmembrane region" description="Helical" evidence="7">
    <location>
        <begin position="126"/>
        <end position="143"/>
    </location>
</feature>
<feature type="transmembrane region" description="Helical" evidence="7">
    <location>
        <begin position="182"/>
        <end position="211"/>
    </location>
</feature>
<evidence type="ECO:0000256" key="2">
    <source>
        <dbReference type="ARBA" id="ARBA00005801"/>
    </source>
</evidence>
<evidence type="ECO:0000256" key="4">
    <source>
        <dbReference type="ARBA" id="ARBA00022692"/>
    </source>
</evidence>